<feature type="compositionally biased region" description="Basic and acidic residues" evidence="6">
    <location>
        <begin position="703"/>
        <end position="716"/>
    </location>
</feature>
<dbReference type="Pfam" id="PF08646">
    <property type="entry name" value="Rep_fac-A_C"/>
    <property type="match status" value="1"/>
</dbReference>
<dbReference type="PANTHER" id="PTHR47165:SF4">
    <property type="entry name" value="OS03G0429900 PROTEIN"/>
    <property type="match status" value="1"/>
</dbReference>
<dbReference type="InterPro" id="IPR012340">
    <property type="entry name" value="NA-bd_OB-fold"/>
</dbReference>
<dbReference type="PANTHER" id="PTHR47165">
    <property type="entry name" value="OS03G0429900 PROTEIN"/>
    <property type="match status" value="1"/>
</dbReference>
<proteinExistence type="inferred from homology"/>
<dbReference type="Pfam" id="PF02721">
    <property type="entry name" value="DUF223"/>
    <property type="match status" value="1"/>
</dbReference>
<comment type="similarity">
    <text evidence="1">Belongs to the replication factor A protein 1 family.</text>
</comment>
<keyword evidence="2" id="KW-0479">Metal-binding</keyword>
<evidence type="ECO:0000259" key="8">
    <source>
        <dbReference type="Pfam" id="PF08646"/>
    </source>
</evidence>
<feature type="domain" description="Replication factor A C-terminal" evidence="8">
    <location>
        <begin position="481"/>
        <end position="614"/>
    </location>
</feature>
<evidence type="ECO:0000259" key="7">
    <source>
        <dbReference type="Pfam" id="PF02721"/>
    </source>
</evidence>
<evidence type="ECO:0000313" key="10">
    <source>
        <dbReference type="Proteomes" id="UP000583929"/>
    </source>
</evidence>
<reference evidence="9 10" key="1">
    <citation type="journal article" date="2020" name="bioRxiv">
        <title>Sequence and annotation of 42 cannabis genomes reveals extensive copy number variation in cannabinoid synthesis and pathogen resistance genes.</title>
        <authorList>
            <person name="Mckernan K.J."/>
            <person name="Helbert Y."/>
            <person name="Kane L.T."/>
            <person name="Ebling H."/>
            <person name="Zhang L."/>
            <person name="Liu B."/>
            <person name="Eaton Z."/>
            <person name="Mclaughlin S."/>
            <person name="Kingan S."/>
            <person name="Baybayan P."/>
            <person name="Concepcion G."/>
            <person name="Jordan M."/>
            <person name="Riva A."/>
            <person name="Barbazuk W."/>
            <person name="Harkins T."/>
        </authorList>
    </citation>
    <scope>NUCLEOTIDE SEQUENCE [LARGE SCALE GENOMIC DNA]</scope>
    <source>
        <strain evidence="10">cv. Jamaican Lion 4</strain>
        <tissue evidence="9">Leaf</tissue>
    </source>
</reference>
<dbReference type="InterPro" id="IPR013955">
    <property type="entry name" value="Rep_factor-A_C"/>
</dbReference>
<protein>
    <submittedName>
        <fullName evidence="9">Uncharacterized protein</fullName>
    </submittedName>
</protein>
<name>A0A7J6HR04_CANSA</name>
<evidence type="ECO:0000256" key="1">
    <source>
        <dbReference type="ARBA" id="ARBA00005690"/>
    </source>
</evidence>
<evidence type="ECO:0000256" key="6">
    <source>
        <dbReference type="SAM" id="MobiDB-lite"/>
    </source>
</evidence>
<sequence>MYEWIDHQCRPTTLRESRSKSEDYCIRWFITWFLYIFNSPNVQEHISDFTGVVSCFRIILMERDDATIEQKKALQKKRRRELYAQTKESRNKHRREVAAKKRMAESNKSIRNNSRKIRTENMVMSESFQSEIGSDHMFHDKIGHQRNIMSEIGSTSNTCVCRHDTFVERGISISNLIKMHKKKKHIQSPYFSFPTTPFTLPLFMQNSNKLVSLQIMKRIAMAELYKLIPEISPGEMNWTAKVIVAEKSNTKTAIHSPTKYMNMTLIDPQGNQVQATIYEANILPFQDTLEVSKTYLISNATVKHTKPQYRKVAGDSYMDLESKISILAIAIDMGPKRQVQTPSATTSIVQDVILINEKFQTITLTMWDNFVDHVCNNISNALNRKPVIIGTHLKVKSYNGLSVSTKRNGTILIDPQFEEVLQLTSWLVCFVNLMVDNNIDKLNDIVNNKTFCAITVVVPTAEKLVQLNKIEDMLIKQQSFWVKAKVTAKLTNQPLWYMSCDKCNKVANACNKVADINHNEIYECIHCKNEKAIAVPRVRAFVNLEDSSGCINASIIGEPAEKLFGCTGKQLMDMDSLGHDKKLLDIIYESLNKDYIIYVRAVKKDSTIDEYKYNVVFVFDLTSDMTQAISPQPNEVGHTENKSPKRLHLPSHEITDSPMASKAKKVLFLASNKLANAAVEHVNDLSAIEKNVPKNATIEEDNEKLKDPINTELDKK</sequence>
<evidence type="ECO:0000256" key="2">
    <source>
        <dbReference type="ARBA" id="ARBA00022723"/>
    </source>
</evidence>
<evidence type="ECO:0000313" key="9">
    <source>
        <dbReference type="EMBL" id="KAF4397712.1"/>
    </source>
</evidence>
<dbReference type="InterPro" id="IPR003871">
    <property type="entry name" value="RFA1B/D_OB_1st"/>
</dbReference>
<evidence type="ECO:0000256" key="4">
    <source>
        <dbReference type="ARBA" id="ARBA00022833"/>
    </source>
</evidence>
<keyword evidence="3" id="KW-0863">Zinc-finger</keyword>
<dbReference type="FunFam" id="2.40.50.140:FF:000041">
    <property type="entry name" value="Replication protein A subunit"/>
    <property type="match status" value="1"/>
</dbReference>
<evidence type="ECO:0000256" key="3">
    <source>
        <dbReference type="ARBA" id="ARBA00022771"/>
    </source>
</evidence>
<keyword evidence="5" id="KW-0238">DNA-binding</keyword>
<accession>A0A7J6HR04</accession>
<gene>
    <name evidence="9" type="ORF">G4B88_027581</name>
</gene>
<feature type="domain" description="Replication protein A 70 kDa DNA-binding subunit B/D first OB fold" evidence="7">
    <location>
        <begin position="225"/>
        <end position="311"/>
    </location>
</feature>
<feature type="compositionally biased region" description="Basic and acidic residues" evidence="6">
    <location>
        <begin position="96"/>
        <end position="105"/>
    </location>
</feature>
<feature type="region of interest" description="Disordered" evidence="6">
    <location>
        <begin position="629"/>
        <end position="655"/>
    </location>
</feature>
<keyword evidence="10" id="KW-1185">Reference proteome</keyword>
<comment type="caution">
    <text evidence="9">The sequence shown here is derived from an EMBL/GenBank/DDBJ whole genome shotgun (WGS) entry which is preliminary data.</text>
</comment>
<dbReference type="Gene3D" id="2.40.50.140">
    <property type="entry name" value="Nucleic acid-binding proteins"/>
    <property type="match status" value="3"/>
</dbReference>
<dbReference type="Proteomes" id="UP000583929">
    <property type="component" value="Unassembled WGS sequence"/>
</dbReference>
<feature type="region of interest" description="Disordered" evidence="6">
    <location>
        <begin position="85"/>
        <end position="108"/>
    </location>
</feature>
<dbReference type="GO" id="GO:0003677">
    <property type="term" value="F:DNA binding"/>
    <property type="evidence" value="ECO:0007669"/>
    <property type="project" value="UniProtKB-KW"/>
</dbReference>
<feature type="region of interest" description="Disordered" evidence="6">
    <location>
        <begin position="690"/>
        <end position="716"/>
    </location>
</feature>
<organism evidence="9 10">
    <name type="scientific">Cannabis sativa</name>
    <name type="common">Hemp</name>
    <name type="synonym">Marijuana</name>
    <dbReference type="NCBI Taxonomy" id="3483"/>
    <lineage>
        <taxon>Eukaryota</taxon>
        <taxon>Viridiplantae</taxon>
        <taxon>Streptophyta</taxon>
        <taxon>Embryophyta</taxon>
        <taxon>Tracheophyta</taxon>
        <taxon>Spermatophyta</taxon>
        <taxon>Magnoliopsida</taxon>
        <taxon>eudicotyledons</taxon>
        <taxon>Gunneridae</taxon>
        <taxon>Pentapetalae</taxon>
        <taxon>rosids</taxon>
        <taxon>fabids</taxon>
        <taxon>Rosales</taxon>
        <taxon>Cannabaceae</taxon>
        <taxon>Cannabis</taxon>
    </lineage>
</organism>
<keyword evidence="4" id="KW-0862">Zinc</keyword>
<dbReference type="AlphaFoldDB" id="A0A7J6HR04"/>
<dbReference type="GO" id="GO:0008270">
    <property type="term" value="F:zinc ion binding"/>
    <property type="evidence" value="ECO:0007669"/>
    <property type="project" value="UniProtKB-KW"/>
</dbReference>
<dbReference type="EMBL" id="JAATIQ010000032">
    <property type="protein sequence ID" value="KAF4397712.1"/>
    <property type="molecule type" value="Genomic_DNA"/>
</dbReference>
<evidence type="ECO:0000256" key="5">
    <source>
        <dbReference type="ARBA" id="ARBA00023125"/>
    </source>
</evidence>
<dbReference type="SUPFAM" id="SSF50249">
    <property type="entry name" value="Nucleic acid-binding proteins"/>
    <property type="match status" value="3"/>
</dbReference>